<feature type="domain" description="DUF2231" evidence="2">
    <location>
        <begin position="63"/>
        <end position="187"/>
    </location>
</feature>
<evidence type="ECO:0000259" key="2">
    <source>
        <dbReference type="Pfam" id="PF09990"/>
    </source>
</evidence>
<gene>
    <name evidence="3" type="ORF">HLB09_12810</name>
</gene>
<dbReference type="InterPro" id="IPR019251">
    <property type="entry name" value="DUF2231_TM"/>
</dbReference>
<evidence type="ECO:0000313" key="4">
    <source>
        <dbReference type="Proteomes" id="UP000555552"/>
    </source>
</evidence>
<sequence length="208" mass="21520">MTDTSTTGTTSTTDPRPVSVRAMEAVEGATWLDKTVDVEQRLVEKALTATPGLLGLLRGKGVGHAVHPPMTDVPIGAWLSASALDLVGGRAARPAARLLVGLGCVAALPTFATGSAEWVGLREGDKRVGYVHAVANGTSFAMYAASWWVRRHERQHGLGVVLALGAGAVAGIGGYLGGHLSVARDIGSRDPAYAGDPTSREPVSPHRV</sequence>
<keyword evidence="1" id="KW-1133">Transmembrane helix</keyword>
<dbReference type="EMBL" id="JABEMA010000227">
    <property type="protein sequence ID" value="NNH23952.1"/>
    <property type="molecule type" value="Genomic_DNA"/>
</dbReference>
<name>A0A849BT10_9ACTN</name>
<protein>
    <recommendedName>
        <fullName evidence="2">DUF2231 domain-containing protein</fullName>
    </recommendedName>
</protein>
<feature type="transmembrane region" description="Helical" evidence="1">
    <location>
        <begin position="98"/>
        <end position="116"/>
    </location>
</feature>
<dbReference type="Proteomes" id="UP000555552">
    <property type="component" value="Unassembled WGS sequence"/>
</dbReference>
<dbReference type="Pfam" id="PF09990">
    <property type="entry name" value="DUF2231"/>
    <property type="match status" value="1"/>
</dbReference>
<dbReference type="RefSeq" id="WP_171203734.1">
    <property type="nucleotide sequence ID" value="NZ_BAAANP010000003.1"/>
</dbReference>
<feature type="transmembrane region" description="Helical" evidence="1">
    <location>
        <begin position="156"/>
        <end position="176"/>
    </location>
</feature>
<organism evidence="3 4">
    <name type="scientific">Pseudokineococcus marinus</name>
    <dbReference type="NCBI Taxonomy" id="351215"/>
    <lineage>
        <taxon>Bacteria</taxon>
        <taxon>Bacillati</taxon>
        <taxon>Actinomycetota</taxon>
        <taxon>Actinomycetes</taxon>
        <taxon>Kineosporiales</taxon>
        <taxon>Kineosporiaceae</taxon>
        <taxon>Pseudokineococcus</taxon>
    </lineage>
</organism>
<dbReference type="AlphaFoldDB" id="A0A849BT10"/>
<feature type="transmembrane region" description="Helical" evidence="1">
    <location>
        <begin position="128"/>
        <end position="149"/>
    </location>
</feature>
<evidence type="ECO:0000256" key="1">
    <source>
        <dbReference type="SAM" id="Phobius"/>
    </source>
</evidence>
<keyword evidence="1" id="KW-0472">Membrane</keyword>
<keyword evidence="1" id="KW-0812">Transmembrane</keyword>
<accession>A0A849BT10</accession>
<evidence type="ECO:0000313" key="3">
    <source>
        <dbReference type="EMBL" id="NNH23952.1"/>
    </source>
</evidence>
<comment type="caution">
    <text evidence="3">The sequence shown here is derived from an EMBL/GenBank/DDBJ whole genome shotgun (WGS) entry which is preliminary data.</text>
</comment>
<reference evidence="3 4" key="1">
    <citation type="submission" date="2020-05" db="EMBL/GenBank/DDBJ databases">
        <title>MicrobeNet Type strains.</title>
        <authorList>
            <person name="Nicholson A.C."/>
        </authorList>
    </citation>
    <scope>NUCLEOTIDE SEQUENCE [LARGE SCALE GENOMIC DNA]</scope>
    <source>
        <strain evidence="3 4">JCM 14547</strain>
    </source>
</reference>
<keyword evidence="4" id="KW-1185">Reference proteome</keyword>
<proteinExistence type="predicted"/>